<feature type="binding site" evidence="2">
    <location>
        <position position="127"/>
    </location>
    <ligand>
        <name>ATP</name>
        <dbReference type="ChEBI" id="CHEBI:30616"/>
    </ligand>
</feature>
<dbReference type="PANTHER" id="PTHR30270:SF0">
    <property type="entry name" value="THIAMINE-MONOPHOSPHATE KINASE"/>
    <property type="match status" value="1"/>
</dbReference>
<comment type="caution">
    <text evidence="5">The sequence shown here is derived from an EMBL/GenBank/DDBJ whole genome shotgun (WGS) entry which is preliminary data.</text>
</comment>
<dbReference type="CDD" id="cd02194">
    <property type="entry name" value="ThiL"/>
    <property type="match status" value="1"/>
</dbReference>
<dbReference type="AlphaFoldDB" id="B0MZ13"/>
<sequence>MREVHTTVNNIPMADKKPTEIASLGEFGLIDHLTDSFSVRNASTLRGVGDDAAVIAAGADEVTLCTTDLLLEGVDFDLTYFPLKHLGYKAVVVAVSDLLAMNGRPEQLLVSLGVSSKISVEALDDLYAGIRFACEEMEVDLVGGDTKASVTGLAIHVTALGRARKEEVVYRGGAKLHDLICITGNLGAAYMGLQLLEREKRVLRGVKDPEPEFKGNEYLLQRYLKPAARKDIVELLAEEKIVPTSMIDLSDGLASDLLQICKASKCGARIYLDRIPIARQTTAFAEEIHTDPVVAALNGGEDYELLFTVPLALQERVMRMGGVDVIGHITAENTGAYLVTPDGGEIRLKAQGFRDKE</sequence>
<dbReference type="SUPFAM" id="SSF56042">
    <property type="entry name" value="PurM C-terminal domain-like"/>
    <property type="match status" value="1"/>
</dbReference>
<keyword evidence="2 5" id="KW-0418">Kinase</keyword>
<reference evidence="5" key="2">
    <citation type="submission" date="2013-09" db="EMBL/GenBank/DDBJ databases">
        <title>Draft genome sequence of Alistipes putredinis (DSM 17216).</title>
        <authorList>
            <person name="Sudarsanam P."/>
            <person name="Ley R."/>
            <person name="Guruge J."/>
            <person name="Turnbaugh P.J."/>
            <person name="Mahowald M."/>
            <person name="Liep D."/>
            <person name="Gordon J."/>
        </authorList>
    </citation>
    <scope>NUCLEOTIDE SEQUENCE</scope>
    <source>
        <strain evidence="5">DSM 17216</strain>
    </source>
</reference>
<feature type="binding site" evidence="2">
    <location>
        <position position="353"/>
    </location>
    <ligand>
        <name>substrate</name>
    </ligand>
</feature>
<dbReference type="PIRSF" id="PIRSF005303">
    <property type="entry name" value="Thiam_monoph_kin"/>
    <property type="match status" value="1"/>
</dbReference>
<dbReference type="HAMAP" id="MF_02128">
    <property type="entry name" value="TMP_kinase"/>
    <property type="match status" value="1"/>
</dbReference>
<feature type="binding site" evidence="2">
    <location>
        <position position="68"/>
    </location>
    <ligand>
        <name>Mg(2+)</name>
        <dbReference type="ChEBI" id="CHEBI:18420"/>
        <label>2</label>
    </ligand>
</feature>
<feature type="binding site" evidence="2">
    <location>
        <position position="145"/>
    </location>
    <ligand>
        <name>Mg(2+)</name>
        <dbReference type="ChEBI" id="CHEBI:18420"/>
        <label>1</label>
    </ligand>
</feature>
<keyword evidence="2" id="KW-0460">Magnesium</keyword>
<dbReference type="Gene3D" id="3.30.1330.10">
    <property type="entry name" value="PurM-like, N-terminal domain"/>
    <property type="match status" value="1"/>
</dbReference>
<feature type="binding site" evidence="2">
    <location>
        <position position="171"/>
    </location>
    <ligand>
        <name>ATP</name>
        <dbReference type="ChEBI" id="CHEBI:30616"/>
    </ligand>
</feature>
<dbReference type="Gene3D" id="3.90.650.10">
    <property type="entry name" value="PurM-like C-terminal domain"/>
    <property type="match status" value="1"/>
</dbReference>
<dbReference type="InterPro" id="IPR036676">
    <property type="entry name" value="PurM-like_C_sf"/>
</dbReference>
<proteinExistence type="inferred from homology"/>
<gene>
    <name evidence="2 5" type="primary">thiL</name>
    <name evidence="5" type="ORF">ALIPUT_02382</name>
</gene>
<evidence type="ECO:0000313" key="5">
    <source>
        <dbReference type="EMBL" id="EDS02849.1"/>
    </source>
</evidence>
<comment type="catalytic activity">
    <reaction evidence="2">
        <text>thiamine phosphate + ATP = thiamine diphosphate + ADP</text>
        <dbReference type="Rhea" id="RHEA:15913"/>
        <dbReference type="ChEBI" id="CHEBI:30616"/>
        <dbReference type="ChEBI" id="CHEBI:37575"/>
        <dbReference type="ChEBI" id="CHEBI:58937"/>
        <dbReference type="ChEBI" id="CHEBI:456216"/>
        <dbReference type="EC" id="2.7.4.16"/>
    </reaction>
</comment>
<comment type="miscellaneous">
    <text evidence="2">Reaction mechanism of ThiL seems to utilize a direct, inline transfer of the gamma-phosphate of ATP to TMP rather than a phosphorylated enzyme intermediate.</text>
</comment>
<keyword evidence="1 2" id="KW-0784">Thiamine biosynthesis</keyword>
<dbReference type="GO" id="GO:0005524">
    <property type="term" value="F:ATP binding"/>
    <property type="evidence" value="ECO:0007669"/>
    <property type="project" value="UniProtKB-UniRule"/>
</dbReference>
<protein>
    <recommendedName>
        <fullName evidence="2">Thiamine-monophosphate kinase</fullName>
        <shortName evidence="2">TMP kinase</shortName>
        <shortName evidence="2">Thiamine-phosphate kinase</shortName>
        <ecNumber evidence="2">2.7.4.16</ecNumber>
    </recommendedName>
</protein>
<dbReference type="InterPro" id="IPR010918">
    <property type="entry name" value="PurM-like_C_dom"/>
</dbReference>
<feature type="binding site" evidence="2">
    <location>
        <position position="68"/>
    </location>
    <ligand>
        <name>Mg(2+)</name>
        <dbReference type="ChEBI" id="CHEBI:18420"/>
        <label>1</label>
    </ligand>
</feature>
<feature type="binding site" evidence="2">
    <location>
        <position position="97"/>
    </location>
    <ligand>
        <name>Mg(2+)</name>
        <dbReference type="ChEBI" id="CHEBI:18420"/>
        <label>4</label>
    </ligand>
</feature>
<feature type="binding site" evidence="2">
    <location>
        <position position="66"/>
    </location>
    <ligand>
        <name>Mg(2+)</name>
        <dbReference type="ChEBI" id="CHEBI:18420"/>
        <label>4</label>
    </ligand>
</feature>
<evidence type="ECO:0000313" key="6">
    <source>
        <dbReference type="Proteomes" id="UP000005819"/>
    </source>
</evidence>
<keyword evidence="2" id="KW-0067">ATP-binding</keyword>
<evidence type="ECO:0000256" key="2">
    <source>
        <dbReference type="HAMAP-Rule" id="MF_02128"/>
    </source>
</evidence>
<feature type="binding site" evidence="2">
    <location>
        <position position="67"/>
    </location>
    <ligand>
        <name>Mg(2+)</name>
        <dbReference type="ChEBI" id="CHEBI:18420"/>
        <label>1</label>
    </ligand>
</feature>
<organism evidence="5 6">
    <name type="scientific">Alistipes putredinis DSM 17216</name>
    <dbReference type="NCBI Taxonomy" id="445970"/>
    <lineage>
        <taxon>Bacteria</taxon>
        <taxon>Pseudomonadati</taxon>
        <taxon>Bacteroidota</taxon>
        <taxon>Bacteroidia</taxon>
        <taxon>Bacteroidales</taxon>
        <taxon>Rikenellaceae</taxon>
        <taxon>Alistipes</taxon>
    </lineage>
</organism>
<feature type="binding site" evidence="2">
    <location>
        <position position="250"/>
    </location>
    <ligand>
        <name>ATP</name>
        <dbReference type="ChEBI" id="CHEBI:30616"/>
    </ligand>
</feature>
<dbReference type="GO" id="GO:0000287">
    <property type="term" value="F:magnesium ion binding"/>
    <property type="evidence" value="ECO:0007669"/>
    <property type="project" value="UniProtKB-UniRule"/>
</dbReference>
<comment type="function">
    <text evidence="2">Catalyzes the ATP-dependent phosphorylation of thiamine-monophosphate (TMP) to form thiamine-pyrophosphate (TPP), the active form of vitamin B1.</text>
</comment>
<evidence type="ECO:0000259" key="3">
    <source>
        <dbReference type="Pfam" id="PF00586"/>
    </source>
</evidence>
<feature type="binding site" evidence="2">
    <location>
        <position position="251"/>
    </location>
    <ligand>
        <name>Mg(2+)</name>
        <dbReference type="ChEBI" id="CHEBI:18420"/>
        <label>5</label>
    </ligand>
</feature>
<keyword evidence="2" id="KW-0479">Metal-binding</keyword>
<feature type="binding site" evidence="2">
    <location>
        <position position="97"/>
    </location>
    <ligand>
        <name>Mg(2+)</name>
        <dbReference type="ChEBI" id="CHEBI:18420"/>
        <label>3</label>
    </ligand>
</feature>
<feature type="domain" description="PurM-like C-terminal" evidence="4">
    <location>
        <begin position="228"/>
        <end position="333"/>
    </location>
</feature>
<dbReference type="InterPro" id="IPR016188">
    <property type="entry name" value="PurM-like_N"/>
</dbReference>
<reference evidence="5" key="1">
    <citation type="submission" date="2007-10" db="EMBL/GenBank/DDBJ databases">
        <authorList>
            <person name="Fulton L."/>
            <person name="Clifton S."/>
            <person name="Fulton B."/>
            <person name="Xu J."/>
            <person name="Minx P."/>
            <person name="Pepin K.H."/>
            <person name="Johnson M."/>
            <person name="Thiruvilangam P."/>
            <person name="Bhonagiri V."/>
            <person name="Nash W.E."/>
            <person name="Mardis E.R."/>
            <person name="Wilson R.K."/>
        </authorList>
    </citation>
    <scope>NUCLEOTIDE SEQUENCE [LARGE SCALE GENOMIC DNA]</scope>
    <source>
        <strain evidence="5">DSM 17216</strain>
    </source>
</reference>
<name>B0MZ13_9BACT</name>
<dbReference type="eggNOG" id="COG0611">
    <property type="taxonomic scope" value="Bacteria"/>
</dbReference>
<dbReference type="HOGENOM" id="CLU_046964_1_0_10"/>
<dbReference type="EMBL" id="ABFK02000020">
    <property type="protein sequence ID" value="EDS02849.1"/>
    <property type="molecule type" value="Genomic_DNA"/>
</dbReference>
<keyword evidence="2 5" id="KW-0808">Transferase</keyword>
<dbReference type="GO" id="GO:0009228">
    <property type="term" value="P:thiamine biosynthetic process"/>
    <property type="evidence" value="ECO:0007669"/>
    <property type="project" value="UniProtKB-KW"/>
</dbReference>
<feature type="binding site" evidence="2">
    <location>
        <position position="51"/>
    </location>
    <ligand>
        <name>Mg(2+)</name>
        <dbReference type="ChEBI" id="CHEBI:18420"/>
        <label>3</label>
    </ligand>
</feature>
<feature type="binding site" evidence="2">
    <location>
        <begin position="144"/>
        <end position="145"/>
    </location>
    <ligand>
        <name>ATP</name>
        <dbReference type="ChEBI" id="CHEBI:30616"/>
    </ligand>
</feature>
<dbReference type="InterPro" id="IPR036921">
    <property type="entry name" value="PurM-like_N_sf"/>
</dbReference>
<evidence type="ECO:0000259" key="4">
    <source>
        <dbReference type="Pfam" id="PF02769"/>
    </source>
</evidence>
<feature type="binding site" evidence="2">
    <location>
        <position position="75"/>
    </location>
    <ligand>
        <name>substrate</name>
    </ligand>
</feature>
<feature type="binding site" evidence="2">
    <location>
        <position position="51"/>
    </location>
    <ligand>
        <name>Mg(2+)</name>
        <dbReference type="ChEBI" id="CHEBI:18420"/>
        <label>4</label>
    </ligand>
</feature>
<dbReference type="Proteomes" id="UP000005819">
    <property type="component" value="Unassembled WGS sequence"/>
</dbReference>
<dbReference type="EC" id="2.7.4.16" evidence="2"/>
<dbReference type="UniPathway" id="UPA00060">
    <property type="reaction ID" value="UER00142"/>
</dbReference>
<keyword evidence="6" id="KW-1185">Reference proteome</keyword>
<accession>B0MZ13</accession>
<feature type="binding site" evidence="2">
    <location>
        <position position="97"/>
    </location>
    <ligand>
        <name>Mg(2+)</name>
        <dbReference type="ChEBI" id="CHEBI:18420"/>
        <label>2</label>
    </ligand>
</feature>
<dbReference type="SUPFAM" id="SSF55326">
    <property type="entry name" value="PurM N-terminal domain-like"/>
    <property type="match status" value="1"/>
</dbReference>
<evidence type="ECO:0000256" key="1">
    <source>
        <dbReference type="ARBA" id="ARBA00022977"/>
    </source>
</evidence>
<dbReference type="InterPro" id="IPR006283">
    <property type="entry name" value="ThiL-like"/>
</dbReference>
<dbReference type="NCBIfam" id="TIGR01379">
    <property type="entry name" value="thiL"/>
    <property type="match status" value="1"/>
</dbReference>
<feature type="domain" description="PurM-like N-terminal" evidence="3">
    <location>
        <begin position="49"/>
        <end position="162"/>
    </location>
</feature>
<dbReference type="Pfam" id="PF02769">
    <property type="entry name" value="AIRS_C"/>
    <property type="match status" value="1"/>
</dbReference>
<dbReference type="PANTHER" id="PTHR30270">
    <property type="entry name" value="THIAMINE-MONOPHOSPHATE KINASE"/>
    <property type="match status" value="1"/>
</dbReference>
<feature type="binding site" evidence="2">
    <location>
        <position position="248"/>
    </location>
    <ligand>
        <name>Mg(2+)</name>
        <dbReference type="ChEBI" id="CHEBI:18420"/>
        <label>3</label>
    </ligand>
</feature>
<keyword evidence="2" id="KW-0547">Nucleotide-binding</keyword>
<comment type="similarity">
    <text evidence="2">Belongs to the thiamine-monophosphate kinase family.</text>
</comment>
<comment type="pathway">
    <text evidence="2">Cofactor biosynthesis; thiamine diphosphate biosynthesis; thiamine diphosphate from thiamine phosphate: step 1/1.</text>
</comment>
<dbReference type="GO" id="GO:0009229">
    <property type="term" value="P:thiamine diphosphate biosynthetic process"/>
    <property type="evidence" value="ECO:0007669"/>
    <property type="project" value="UniProtKB-UniRule"/>
</dbReference>
<dbReference type="Pfam" id="PF00586">
    <property type="entry name" value="AIRS"/>
    <property type="match status" value="1"/>
</dbReference>
<feature type="binding site" evidence="2">
    <location>
        <position position="301"/>
    </location>
    <ligand>
        <name>substrate</name>
    </ligand>
</feature>
<dbReference type="GO" id="GO:0009030">
    <property type="term" value="F:thiamine-phosphate kinase activity"/>
    <property type="evidence" value="ECO:0007669"/>
    <property type="project" value="UniProtKB-UniRule"/>
</dbReference>